<proteinExistence type="predicted"/>
<gene>
    <name evidence="1" type="ORF">C8P63_1255</name>
</gene>
<evidence type="ECO:0000313" key="1">
    <source>
        <dbReference type="EMBL" id="PTX53887.1"/>
    </source>
</evidence>
<dbReference type="AlphaFoldDB" id="A0A2T6BCT5"/>
<sequence length="77" mass="8704">MRNRETLPYHLADFSFFISDKGLFTAVFPVLVRNFVTVGFSPGVSPESLFGLPSAENFVHVTPPLWPQRLNPIQEKV</sequence>
<reference evidence="1 2" key="1">
    <citation type="submission" date="2018-04" db="EMBL/GenBank/DDBJ databases">
        <title>Genomic Encyclopedia of Archaeal and Bacterial Type Strains, Phase II (KMG-II): from individual species to whole genera.</title>
        <authorList>
            <person name="Goeker M."/>
        </authorList>
    </citation>
    <scope>NUCLEOTIDE SEQUENCE [LARGE SCALE GENOMIC DNA]</scope>
    <source>
        <strain evidence="1 2">DSM 45787</strain>
    </source>
</reference>
<accession>A0A2T6BCT5</accession>
<comment type="caution">
    <text evidence="1">The sequence shown here is derived from an EMBL/GenBank/DDBJ whole genome shotgun (WGS) entry which is preliminary data.</text>
</comment>
<dbReference type="Proteomes" id="UP000244240">
    <property type="component" value="Unassembled WGS sequence"/>
</dbReference>
<dbReference type="EMBL" id="QBKR01000025">
    <property type="protein sequence ID" value="PTX53887.1"/>
    <property type="molecule type" value="Genomic_DNA"/>
</dbReference>
<protein>
    <submittedName>
        <fullName evidence="1">Uncharacterized protein</fullName>
    </submittedName>
</protein>
<name>A0A2T6BCT5_9BACL</name>
<keyword evidence="2" id="KW-1185">Reference proteome</keyword>
<evidence type="ECO:0000313" key="2">
    <source>
        <dbReference type="Proteomes" id="UP000244240"/>
    </source>
</evidence>
<organism evidence="1 2">
    <name type="scientific">Melghirimyces profundicolus</name>
    <dbReference type="NCBI Taxonomy" id="1242148"/>
    <lineage>
        <taxon>Bacteria</taxon>
        <taxon>Bacillati</taxon>
        <taxon>Bacillota</taxon>
        <taxon>Bacilli</taxon>
        <taxon>Bacillales</taxon>
        <taxon>Thermoactinomycetaceae</taxon>
        <taxon>Melghirimyces</taxon>
    </lineage>
</organism>